<name>A0ABV8BMF2_9PSEU</name>
<dbReference type="Gene3D" id="1.20.1730.10">
    <property type="entry name" value="Sodium/glucose cotransporter"/>
    <property type="match status" value="1"/>
</dbReference>
<dbReference type="InterPro" id="IPR038377">
    <property type="entry name" value="Na/Glc_symporter_sf"/>
</dbReference>
<keyword evidence="1" id="KW-0812">Transmembrane</keyword>
<keyword evidence="1" id="KW-1133">Transmembrane helix</keyword>
<feature type="transmembrane region" description="Helical" evidence="1">
    <location>
        <begin position="168"/>
        <end position="189"/>
    </location>
</feature>
<feature type="transmembrane region" description="Helical" evidence="1">
    <location>
        <begin position="37"/>
        <end position="58"/>
    </location>
</feature>
<evidence type="ECO:0000313" key="2">
    <source>
        <dbReference type="EMBL" id="MFC3891362.1"/>
    </source>
</evidence>
<feature type="transmembrane region" description="Helical" evidence="1">
    <location>
        <begin position="65"/>
        <end position="84"/>
    </location>
</feature>
<keyword evidence="3" id="KW-1185">Reference proteome</keyword>
<comment type="caution">
    <text evidence="2">The sequence shown here is derived from an EMBL/GenBank/DDBJ whole genome shotgun (WGS) entry which is preliminary data.</text>
</comment>
<evidence type="ECO:0000256" key="1">
    <source>
        <dbReference type="SAM" id="Phobius"/>
    </source>
</evidence>
<evidence type="ECO:0000313" key="3">
    <source>
        <dbReference type="Proteomes" id="UP001595690"/>
    </source>
</evidence>
<reference evidence="3" key="1">
    <citation type="journal article" date="2019" name="Int. J. Syst. Evol. Microbiol.">
        <title>The Global Catalogue of Microorganisms (GCM) 10K type strain sequencing project: providing services to taxonomists for standard genome sequencing and annotation.</title>
        <authorList>
            <consortium name="The Broad Institute Genomics Platform"/>
            <consortium name="The Broad Institute Genome Sequencing Center for Infectious Disease"/>
            <person name="Wu L."/>
            <person name="Ma J."/>
        </authorList>
    </citation>
    <scope>NUCLEOTIDE SEQUENCE [LARGE SCALE GENOMIC DNA]</scope>
    <source>
        <strain evidence="3">CGMCC 4.7405</strain>
    </source>
</reference>
<dbReference type="EMBL" id="JBHRZI010000011">
    <property type="protein sequence ID" value="MFC3891362.1"/>
    <property type="molecule type" value="Genomic_DNA"/>
</dbReference>
<gene>
    <name evidence="2" type="ORF">ACFOWZ_07725</name>
</gene>
<dbReference type="RefSeq" id="WP_382370606.1">
    <property type="nucleotide sequence ID" value="NZ_JBHRZI010000011.1"/>
</dbReference>
<organism evidence="2 3">
    <name type="scientific">Lentzea rhizosphaerae</name>
    <dbReference type="NCBI Taxonomy" id="2041025"/>
    <lineage>
        <taxon>Bacteria</taxon>
        <taxon>Bacillati</taxon>
        <taxon>Actinomycetota</taxon>
        <taxon>Actinomycetes</taxon>
        <taxon>Pseudonocardiales</taxon>
        <taxon>Pseudonocardiaceae</taxon>
        <taxon>Lentzea</taxon>
    </lineage>
</organism>
<keyword evidence="1" id="KW-0472">Membrane</keyword>
<feature type="transmembrane region" description="Helical" evidence="1">
    <location>
        <begin position="12"/>
        <end position="31"/>
    </location>
</feature>
<dbReference type="Proteomes" id="UP001595690">
    <property type="component" value="Unassembled WGS sequence"/>
</dbReference>
<sequence length="193" mass="21037">MTGTRPPFQPKKLLWSSLFAVAIVAAGFLIMAVGKAFIAVAFATTIVWVFYVIALGNYRPKPSKWAGITAMVVGFATFFAAHVGSHSVWLSVFGETVHCKVISVDTVPSRTSPSKYHSKLQCGDQQRVHIADSYKSAPQPGTEMDVVVDRTGVVPDLEPREVGLGHNLLLLLALLMNGVFIFLVAWLPVREPE</sequence>
<proteinExistence type="predicted"/>
<accession>A0ABV8BMF2</accession>
<protein>
    <submittedName>
        <fullName evidence="2">Uncharacterized protein</fullName>
    </submittedName>
</protein>